<evidence type="ECO:0000313" key="8">
    <source>
        <dbReference type="EMBL" id="CAE0364971.1"/>
    </source>
</evidence>
<evidence type="ECO:0000259" key="7">
    <source>
        <dbReference type="Pfam" id="PF08123"/>
    </source>
</evidence>
<dbReference type="GO" id="GO:0051726">
    <property type="term" value="P:regulation of cell cycle"/>
    <property type="evidence" value="ECO:0007669"/>
    <property type="project" value="InterPro"/>
</dbReference>
<protein>
    <recommendedName>
        <fullName evidence="2">Histone-lysine N-methyltransferase, H3 lysine-79 specific</fullName>
        <ecNumber evidence="1">2.1.1.360</ecNumber>
    </recommendedName>
    <alternativeName>
        <fullName evidence="4">Histone H3-K79 methyltransferase</fullName>
    </alternativeName>
</protein>
<dbReference type="Gene3D" id="3.40.50.150">
    <property type="entry name" value="Vaccinia Virus protein VP39"/>
    <property type="match status" value="1"/>
</dbReference>
<evidence type="ECO:0000256" key="6">
    <source>
        <dbReference type="SAM" id="MobiDB-lite"/>
    </source>
</evidence>
<dbReference type="PANTHER" id="PTHR21451">
    <property type="entry name" value="HISTONE H3 METHYLTRANSFERASE"/>
    <property type="match status" value="1"/>
</dbReference>
<feature type="compositionally biased region" description="Basic residues" evidence="6">
    <location>
        <begin position="178"/>
        <end position="191"/>
    </location>
</feature>
<dbReference type="InterPro" id="IPR030445">
    <property type="entry name" value="H3-K79_meTrfase"/>
</dbReference>
<keyword evidence="3" id="KW-0156">Chromatin regulator</keyword>
<dbReference type="InterPro" id="IPR029063">
    <property type="entry name" value="SAM-dependent_MTases_sf"/>
</dbReference>
<organism evidence="8">
    <name type="scientific">Aureoumbra lagunensis</name>
    <dbReference type="NCBI Taxonomy" id="44058"/>
    <lineage>
        <taxon>Eukaryota</taxon>
        <taxon>Sar</taxon>
        <taxon>Stramenopiles</taxon>
        <taxon>Ochrophyta</taxon>
        <taxon>Pelagophyceae</taxon>
        <taxon>Pelagomonadales</taxon>
        <taxon>Aureoumbra</taxon>
    </lineage>
</organism>
<dbReference type="Pfam" id="PF08123">
    <property type="entry name" value="DOT1"/>
    <property type="match status" value="1"/>
</dbReference>
<evidence type="ECO:0000256" key="2">
    <source>
        <dbReference type="ARBA" id="ARBA00020987"/>
    </source>
</evidence>
<comment type="catalytic activity">
    <reaction evidence="5">
        <text>L-lysyl(79)-[histone H3] + 3 S-adenosyl-L-methionine = N(6),N(6),N(6)-trimethyl-L-lysyl(79)-[histone H3] + 3 S-adenosyl-L-homocysteine + 3 H(+)</text>
        <dbReference type="Rhea" id="RHEA:60328"/>
        <dbReference type="Rhea" id="RHEA-COMP:15549"/>
        <dbReference type="Rhea" id="RHEA-COMP:15552"/>
        <dbReference type="ChEBI" id="CHEBI:15378"/>
        <dbReference type="ChEBI" id="CHEBI:29969"/>
        <dbReference type="ChEBI" id="CHEBI:57856"/>
        <dbReference type="ChEBI" id="CHEBI:59789"/>
        <dbReference type="ChEBI" id="CHEBI:61961"/>
        <dbReference type="EC" id="2.1.1.360"/>
    </reaction>
</comment>
<name>A0A7S3JWB2_9STRA</name>
<dbReference type="EMBL" id="HBIJ01008111">
    <property type="protein sequence ID" value="CAE0364971.1"/>
    <property type="molecule type" value="Transcribed_RNA"/>
</dbReference>
<evidence type="ECO:0000256" key="4">
    <source>
        <dbReference type="ARBA" id="ARBA00029821"/>
    </source>
</evidence>
<reference evidence="8" key="1">
    <citation type="submission" date="2021-01" db="EMBL/GenBank/DDBJ databases">
        <authorList>
            <person name="Corre E."/>
            <person name="Pelletier E."/>
            <person name="Niang G."/>
            <person name="Scheremetjew M."/>
            <person name="Finn R."/>
            <person name="Kale V."/>
            <person name="Holt S."/>
            <person name="Cochrane G."/>
            <person name="Meng A."/>
            <person name="Brown T."/>
            <person name="Cohen L."/>
        </authorList>
    </citation>
    <scope>NUCLEOTIDE SEQUENCE</scope>
    <source>
        <strain evidence="8">CCMP1510</strain>
    </source>
</reference>
<gene>
    <name evidence="8" type="ORF">ALAG00032_LOCUS5713</name>
</gene>
<dbReference type="SUPFAM" id="SSF53335">
    <property type="entry name" value="S-adenosyl-L-methionine-dependent methyltransferases"/>
    <property type="match status" value="1"/>
</dbReference>
<evidence type="ECO:0000256" key="1">
    <source>
        <dbReference type="ARBA" id="ARBA00012190"/>
    </source>
</evidence>
<dbReference type="EC" id="2.1.1.360" evidence="1"/>
<feature type="compositionally biased region" description="Basic residues" evidence="6">
    <location>
        <begin position="141"/>
        <end position="157"/>
    </location>
</feature>
<dbReference type="InterPro" id="IPR025789">
    <property type="entry name" value="DOT1_dom"/>
</dbReference>
<evidence type="ECO:0000256" key="3">
    <source>
        <dbReference type="ARBA" id="ARBA00022853"/>
    </source>
</evidence>
<dbReference type="AlphaFoldDB" id="A0A7S3JWB2"/>
<accession>A0A7S3JWB2</accession>
<feature type="domain" description="DOT1" evidence="7">
    <location>
        <begin position="216"/>
        <end position="349"/>
    </location>
</feature>
<proteinExistence type="predicted"/>
<dbReference type="GO" id="GO:0140956">
    <property type="term" value="F:histone H3K79 trimethyltransferase activity"/>
    <property type="evidence" value="ECO:0007669"/>
    <property type="project" value="UniProtKB-EC"/>
</dbReference>
<dbReference type="CDD" id="cd02440">
    <property type="entry name" value="AdoMet_MTases"/>
    <property type="match status" value="1"/>
</dbReference>
<sequence length="392" mass="43773">MYVLALALGVYGQEKEILEAGVLGEISTVKDEMQLALDTLYGRRLVGWAAERSNYSYLCVNETWWSETVERDATITDEYELERRFHAQISIDDDEDDYIPAAHPPHHPHPHHPHPHHPHRELKYSTSIDDDEDDFIPAAHPPHHPHPHHPHPHHPHRELKYSTSIDDDADDFIPAAHPPHHPHPHPHHPHPHGHWELVYADDDMETTWEGCCEPDGYGELSRDAVDGLAEALGISKENPTDAFYDLGSGVGKIVLHAAVAGFAKTSVGVELNDGRYRAALAMRNDVVVNGMADISNRVQFINGDMLDADLSKATVIYMNHACYPEDTRAKIAEKLLSTARSAQIIVAAPTIPQLEASGRFKADPGFLLLPMELYTYGTPLKIYRRVAADTAA</sequence>
<evidence type="ECO:0000256" key="5">
    <source>
        <dbReference type="ARBA" id="ARBA00047770"/>
    </source>
</evidence>
<feature type="region of interest" description="Disordered" evidence="6">
    <location>
        <begin position="95"/>
        <end position="191"/>
    </location>
</feature>
<feature type="compositionally biased region" description="Basic residues" evidence="6">
    <location>
        <begin position="104"/>
        <end position="120"/>
    </location>
</feature>